<dbReference type="RefSeq" id="WP_248354274.1">
    <property type="nucleotide sequence ID" value="NZ_AP025591.1"/>
</dbReference>
<dbReference type="EMBL" id="AP025591">
    <property type="protein sequence ID" value="BDG05437.1"/>
    <property type="molecule type" value="Genomic_DNA"/>
</dbReference>
<evidence type="ECO:0000256" key="1">
    <source>
        <dbReference type="SAM" id="MobiDB-lite"/>
    </source>
</evidence>
<proteinExistence type="predicted"/>
<sequence length="113" mass="11682">MTTARGTSLSSPAWGARPIRRTPPALAPLRADPAPPAAPRSGQAPFSTPRRPGVARGAIVLVLGWILLWAYFVVAVAEQAAALRSTVERGGGAASAEPAGAQQPPLTARVRRL</sequence>
<evidence type="ECO:0000313" key="3">
    <source>
        <dbReference type="EMBL" id="BDG05437.1"/>
    </source>
</evidence>
<keyword evidence="2" id="KW-1133">Transmembrane helix</keyword>
<organism evidence="3 4">
    <name type="scientific">Anaeromyxobacter oryzae</name>
    <dbReference type="NCBI Taxonomy" id="2918170"/>
    <lineage>
        <taxon>Bacteria</taxon>
        <taxon>Pseudomonadati</taxon>
        <taxon>Myxococcota</taxon>
        <taxon>Myxococcia</taxon>
        <taxon>Myxococcales</taxon>
        <taxon>Cystobacterineae</taxon>
        <taxon>Anaeromyxobacteraceae</taxon>
        <taxon>Anaeromyxobacter</taxon>
    </lineage>
</organism>
<keyword evidence="4" id="KW-1185">Reference proteome</keyword>
<feature type="transmembrane region" description="Helical" evidence="2">
    <location>
        <begin position="54"/>
        <end position="77"/>
    </location>
</feature>
<feature type="region of interest" description="Disordered" evidence="1">
    <location>
        <begin position="86"/>
        <end position="113"/>
    </location>
</feature>
<accession>A0ABM7X0W0</accession>
<reference evidence="4" key="1">
    <citation type="journal article" date="2022" name="Int. J. Syst. Evol. Microbiol.">
        <title>Anaeromyxobacter oryzae sp. nov., Anaeromyxobacter diazotrophicus sp. nov. and Anaeromyxobacter paludicola sp. nov., isolated from paddy soils.</title>
        <authorList>
            <person name="Itoh H."/>
            <person name="Xu Z."/>
            <person name="Mise K."/>
            <person name="Masuda Y."/>
            <person name="Ushijima N."/>
            <person name="Hayakawa C."/>
            <person name="Shiratori Y."/>
            <person name="Senoo K."/>
        </authorList>
    </citation>
    <scope>NUCLEOTIDE SEQUENCE [LARGE SCALE GENOMIC DNA]</scope>
    <source>
        <strain evidence="4">Red232</strain>
    </source>
</reference>
<protein>
    <submittedName>
        <fullName evidence="3">Uncharacterized protein</fullName>
    </submittedName>
</protein>
<evidence type="ECO:0000313" key="4">
    <source>
        <dbReference type="Proteomes" id="UP001162891"/>
    </source>
</evidence>
<feature type="compositionally biased region" description="Polar residues" evidence="1">
    <location>
        <begin position="1"/>
        <end position="11"/>
    </location>
</feature>
<evidence type="ECO:0000256" key="2">
    <source>
        <dbReference type="SAM" id="Phobius"/>
    </source>
</evidence>
<dbReference type="Proteomes" id="UP001162891">
    <property type="component" value="Chromosome"/>
</dbReference>
<keyword evidence="2" id="KW-0472">Membrane</keyword>
<keyword evidence="2" id="KW-0812">Transmembrane</keyword>
<feature type="region of interest" description="Disordered" evidence="1">
    <location>
        <begin position="1"/>
        <end position="51"/>
    </location>
</feature>
<gene>
    <name evidence="3" type="ORF">AMOR_44330</name>
</gene>
<feature type="compositionally biased region" description="Low complexity" evidence="1">
    <location>
        <begin position="22"/>
        <end position="32"/>
    </location>
</feature>
<name>A0ABM7X0W0_9BACT</name>